<sequence length="266" mass="28629">MTMRYDAVFFDLYGTLIDIRTDESSDAAWDALRDALAGYGIAYDDGRGDDRDDRNAGLRARFDAAARPLIDAARAERGEWAEPDLLPAYAALLDGTDLGDGRDDGRDDANDRVAASRALAWTFRRGSTSLLRLYPGALEFLRALHEAGLRVVLVSNAQACYTRPELALLGLDAALDRIVISSDEGVRKPGAEIFRRALAAEGLAANRVLMVGNDVRCDIDGARSAGIDGVYLRTEISPADDPAVCESAVLSLTGADYAGVQRFLGL</sequence>
<dbReference type="NCBIfam" id="TIGR01509">
    <property type="entry name" value="HAD-SF-IA-v3"/>
    <property type="match status" value="1"/>
</dbReference>
<comment type="caution">
    <text evidence="2">The sequence shown here is derived from an EMBL/GenBank/DDBJ whole genome shotgun (WGS) entry which is preliminary data.</text>
</comment>
<dbReference type="PANTHER" id="PTHR43316">
    <property type="entry name" value="HYDROLASE, HALOACID DELAHOGENASE-RELATED"/>
    <property type="match status" value="1"/>
</dbReference>
<gene>
    <name evidence="2" type="ORF">KIH79_03785</name>
</gene>
<organism evidence="2 3">
    <name type="scientific">Bifidobacterium miconis</name>
    <dbReference type="NCBI Taxonomy" id="2834435"/>
    <lineage>
        <taxon>Bacteria</taxon>
        <taxon>Bacillati</taxon>
        <taxon>Actinomycetota</taxon>
        <taxon>Actinomycetes</taxon>
        <taxon>Bifidobacteriales</taxon>
        <taxon>Bifidobacteriaceae</taxon>
        <taxon>Bifidobacterium</taxon>
    </lineage>
</organism>
<dbReference type="SFLD" id="SFLDG01129">
    <property type="entry name" value="C1.5:_HAD__Beta-PGM__Phosphata"/>
    <property type="match status" value="1"/>
</dbReference>
<keyword evidence="3" id="KW-1185">Reference proteome</keyword>
<evidence type="ECO:0000256" key="1">
    <source>
        <dbReference type="ARBA" id="ARBA00022801"/>
    </source>
</evidence>
<proteinExistence type="predicted"/>
<dbReference type="NCBIfam" id="TIGR01549">
    <property type="entry name" value="HAD-SF-IA-v1"/>
    <property type="match status" value="1"/>
</dbReference>
<accession>A0ABS6WDG3</accession>
<dbReference type="Proteomes" id="UP000700815">
    <property type="component" value="Unassembled WGS sequence"/>
</dbReference>
<evidence type="ECO:0000313" key="3">
    <source>
        <dbReference type="Proteomes" id="UP000700815"/>
    </source>
</evidence>
<protein>
    <submittedName>
        <fullName evidence="2">HAD family hydrolase</fullName>
    </submittedName>
</protein>
<evidence type="ECO:0000313" key="2">
    <source>
        <dbReference type="EMBL" id="MBW3092088.1"/>
    </source>
</evidence>
<dbReference type="GO" id="GO:0016787">
    <property type="term" value="F:hydrolase activity"/>
    <property type="evidence" value="ECO:0007669"/>
    <property type="project" value="UniProtKB-KW"/>
</dbReference>
<dbReference type="Pfam" id="PF00702">
    <property type="entry name" value="Hydrolase"/>
    <property type="match status" value="1"/>
</dbReference>
<keyword evidence="1 2" id="KW-0378">Hydrolase</keyword>
<name>A0ABS6WDG3_9BIFI</name>
<dbReference type="PANTHER" id="PTHR43316:SF3">
    <property type="entry name" value="HALOACID DEHALOGENASE, TYPE II (AFU_ORTHOLOGUE AFUA_2G07750)-RELATED"/>
    <property type="match status" value="1"/>
</dbReference>
<dbReference type="InterPro" id="IPR006439">
    <property type="entry name" value="HAD-SF_hydro_IA"/>
</dbReference>
<dbReference type="RefSeq" id="WP_219058192.1">
    <property type="nucleotide sequence ID" value="NZ_JAHBBH010000007.1"/>
</dbReference>
<reference evidence="2 3" key="1">
    <citation type="submission" date="2021-05" db="EMBL/GenBank/DDBJ databases">
        <title>Phylogenetic classification of ten novel species belonging to the genus Bifidobacterium comprising B. colchicus sp. nov., B. abeli sp. nov., B. bicoloris sp. nov., B. guerezis sp. nov., B. rosaliae sp. nov., B. santillanensis sp. nov., B. argentati sp. nov., B. amazzoni sp. nov., B. pluviali sp. nov., and B. pinnaculum sp. nov.</title>
        <authorList>
            <person name="Lugli G.A."/>
            <person name="Ruiz Garcia L."/>
            <person name="Margolles A."/>
            <person name="Ventura M."/>
        </authorList>
    </citation>
    <scope>NUCLEOTIDE SEQUENCE [LARGE SCALE GENOMIC DNA]</scope>
    <source>
        <strain evidence="2 3">82T10</strain>
    </source>
</reference>
<dbReference type="SFLD" id="SFLDS00003">
    <property type="entry name" value="Haloacid_Dehalogenase"/>
    <property type="match status" value="1"/>
</dbReference>
<dbReference type="InterPro" id="IPR051540">
    <property type="entry name" value="S-2-haloacid_dehalogenase"/>
</dbReference>
<dbReference type="EMBL" id="JAHBBH010000007">
    <property type="protein sequence ID" value="MBW3092088.1"/>
    <property type="molecule type" value="Genomic_DNA"/>
</dbReference>